<dbReference type="AlphaFoldDB" id="A0A6A5XTQ5"/>
<dbReference type="RefSeq" id="XP_033384672.1">
    <property type="nucleotide sequence ID" value="XM_033521802.1"/>
</dbReference>
<gene>
    <name evidence="2" type="ORF">BU24DRAFT_199710</name>
</gene>
<name>A0A6A5XTQ5_9PLEO</name>
<evidence type="ECO:0008006" key="4">
    <source>
        <dbReference type="Google" id="ProtNLM"/>
    </source>
</evidence>
<evidence type="ECO:0000313" key="2">
    <source>
        <dbReference type="EMBL" id="KAF2016333.1"/>
    </source>
</evidence>
<evidence type="ECO:0000313" key="3">
    <source>
        <dbReference type="Proteomes" id="UP000799778"/>
    </source>
</evidence>
<dbReference type="EMBL" id="ML978069">
    <property type="protein sequence ID" value="KAF2016333.1"/>
    <property type="molecule type" value="Genomic_DNA"/>
</dbReference>
<sequence length="237" mass="26563">MAELEFLAANPNEYRDSTISVLLPDGPIVRVADVSYLFITSKCPLLSYTFESSLDGGYQACIEVTSEAAMVRLLRYIYTDSYLTSDEESTLNISLLTHVETYKIARDYDLPALQLAANSSLTRAVEISCSVPNPPSGLCDTIRFVYKHLAAEQCLLDTLLNYCVSAFRYHRFGTDPEFQRVAFEIPKFHQDICITNHERDFQDEGKSMSPQSVSSAHSTQAPRTLLQCLPLVHTTGR</sequence>
<feature type="region of interest" description="Disordered" evidence="1">
    <location>
        <begin position="202"/>
        <end position="221"/>
    </location>
</feature>
<dbReference type="Proteomes" id="UP000799778">
    <property type="component" value="Unassembled WGS sequence"/>
</dbReference>
<organism evidence="2 3">
    <name type="scientific">Aaosphaeria arxii CBS 175.79</name>
    <dbReference type="NCBI Taxonomy" id="1450172"/>
    <lineage>
        <taxon>Eukaryota</taxon>
        <taxon>Fungi</taxon>
        <taxon>Dikarya</taxon>
        <taxon>Ascomycota</taxon>
        <taxon>Pezizomycotina</taxon>
        <taxon>Dothideomycetes</taxon>
        <taxon>Pleosporomycetidae</taxon>
        <taxon>Pleosporales</taxon>
        <taxon>Pleosporales incertae sedis</taxon>
        <taxon>Aaosphaeria</taxon>
    </lineage>
</organism>
<evidence type="ECO:0000256" key="1">
    <source>
        <dbReference type="SAM" id="MobiDB-lite"/>
    </source>
</evidence>
<dbReference type="InterPro" id="IPR011333">
    <property type="entry name" value="SKP1/BTB/POZ_sf"/>
</dbReference>
<reference evidence="2" key="1">
    <citation type="journal article" date="2020" name="Stud. Mycol.">
        <title>101 Dothideomycetes genomes: a test case for predicting lifestyles and emergence of pathogens.</title>
        <authorList>
            <person name="Haridas S."/>
            <person name="Albert R."/>
            <person name="Binder M."/>
            <person name="Bloem J."/>
            <person name="Labutti K."/>
            <person name="Salamov A."/>
            <person name="Andreopoulos B."/>
            <person name="Baker S."/>
            <person name="Barry K."/>
            <person name="Bills G."/>
            <person name="Bluhm B."/>
            <person name="Cannon C."/>
            <person name="Castanera R."/>
            <person name="Culley D."/>
            <person name="Daum C."/>
            <person name="Ezra D."/>
            <person name="Gonzalez J."/>
            <person name="Henrissat B."/>
            <person name="Kuo A."/>
            <person name="Liang C."/>
            <person name="Lipzen A."/>
            <person name="Lutzoni F."/>
            <person name="Magnuson J."/>
            <person name="Mondo S."/>
            <person name="Nolan M."/>
            <person name="Ohm R."/>
            <person name="Pangilinan J."/>
            <person name="Park H.-J."/>
            <person name="Ramirez L."/>
            <person name="Alfaro M."/>
            <person name="Sun H."/>
            <person name="Tritt A."/>
            <person name="Yoshinaga Y."/>
            <person name="Zwiers L.-H."/>
            <person name="Turgeon B."/>
            <person name="Goodwin S."/>
            <person name="Spatafora J."/>
            <person name="Crous P."/>
            <person name="Grigoriev I."/>
        </authorList>
    </citation>
    <scope>NUCLEOTIDE SEQUENCE</scope>
    <source>
        <strain evidence="2">CBS 175.79</strain>
    </source>
</reference>
<dbReference type="OrthoDB" id="3945102at2759"/>
<feature type="compositionally biased region" description="Polar residues" evidence="1">
    <location>
        <begin position="208"/>
        <end position="221"/>
    </location>
</feature>
<keyword evidence="3" id="KW-1185">Reference proteome</keyword>
<protein>
    <recommendedName>
        <fullName evidence="4">BTB domain-containing protein</fullName>
    </recommendedName>
</protein>
<proteinExistence type="predicted"/>
<dbReference type="Gene3D" id="3.30.710.10">
    <property type="entry name" value="Potassium Channel Kv1.1, Chain A"/>
    <property type="match status" value="1"/>
</dbReference>
<dbReference type="GeneID" id="54279199"/>
<accession>A0A6A5XTQ5</accession>